<dbReference type="AlphaFoldDB" id="A0A644Z5Z9"/>
<dbReference type="InterPro" id="IPR011990">
    <property type="entry name" value="TPR-like_helical_dom_sf"/>
</dbReference>
<accession>A0A644Z5Z9</accession>
<comment type="caution">
    <text evidence="1">The sequence shown here is derived from an EMBL/GenBank/DDBJ whole genome shotgun (WGS) entry which is preliminary data.</text>
</comment>
<gene>
    <name evidence="1" type="ORF">SDC9_82920</name>
</gene>
<protein>
    <recommendedName>
        <fullName evidence="2">Beta-barrel assembly-enhancing protease</fullName>
    </recommendedName>
</protein>
<sequence length="176" mass="19923">MYKQLKAHAGSAGHRLTAQIGIIRSAYKTKNDADVIHAATSLLAEEKITPEVKNEVTYYRAKAYLNQKADGNAMNDLKALAKDTRNVYGAEAKYLVGQILFDQKDYAVAEKEILDFIDQSTPHTYWLARGFVLLSDIYMATNKKLDARQYLLSLQQNYQANDDIKGMIESRLNKLK</sequence>
<reference evidence="1" key="1">
    <citation type="submission" date="2019-08" db="EMBL/GenBank/DDBJ databases">
        <authorList>
            <person name="Kucharzyk K."/>
            <person name="Murdoch R.W."/>
            <person name="Higgins S."/>
            <person name="Loffler F."/>
        </authorList>
    </citation>
    <scope>NUCLEOTIDE SEQUENCE</scope>
</reference>
<organism evidence="1">
    <name type="scientific">bioreactor metagenome</name>
    <dbReference type="NCBI Taxonomy" id="1076179"/>
    <lineage>
        <taxon>unclassified sequences</taxon>
        <taxon>metagenomes</taxon>
        <taxon>ecological metagenomes</taxon>
    </lineage>
</organism>
<evidence type="ECO:0000313" key="1">
    <source>
        <dbReference type="EMBL" id="MPM36325.1"/>
    </source>
</evidence>
<dbReference type="EMBL" id="VSSQ01007571">
    <property type="protein sequence ID" value="MPM36325.1"/>
    <property type="molecule type" value="Genomic_DNA"/>
</dbReference>
<dbReference type="Gene3D" id="1.25.40.10">
    <property type="entry name" value="Tetratricopeptide repeat domain"/>
    <property type="match status" value="1"/>
</dbReference>
<name>A0A644Z5Z9_9ZZZZ</name>
<evidence type="ECO:0008006" key="2">
    <source>
        <dbReference type="Google" id="ProtNLM"/>
    </source>
</evidence>
<proteinExistence type="predicted"/>